<keyword evidence="4" id="KW-1185">Reference proteome</keyword>
<name>A0A0L0QPM7_VIRPA</name>
<dbReference type="Gene3D" id="3.40.50.300">
    <property type="entry name" value="P-loop containing nucleotide triphosphate hydrolases"/>
    <property type="match status" value="1"/>
</dbReference>
<dbReference type="Pfam" id="PF10609">
    <property type="entry name" value="ParA"/>
    <property type="match status" value="1"/>
</dbReference>
<dbReference type="GO" id="GO:0051782">
    <property type="term" value="P:negative regulation of cell division"/>
    <property type="evidence" value="ECO:0007669"/>
    <property type="project" value="TreeGrafter"/>
</dbReference>
<reference evidence="4" key="1">
    <citation type="submission" date="2015-07" db="EMBL/GenBank/DDBJ databases">
        <title>Fjat-10053 dsm26.</title>
        <authorList>
            <person name="Liu B."/>
            <person name="Wang J."/>
            <person name="Zhu Y."/>
            <person name="Liu G."/>
            <person name="Chen Q."/>
            <person name="Chen Z."/>
            <person name="Lan J."/>
            <person name="Che J."/>
            <person name="Ge C."/>
            <person name="Shi H."/>
            <person name="Pan Z."/>
            <person name="Liu X."/>
        </authorList>
    </citation>
    <scope>NUCLEOTIDE SEQUENCE [LARGE SCALE GENOMIC DNA]</scope>
    <source>
        <strain evidence="4">DSM 26</strain>
    </source>
</reference>
<dbReference type="GO" id="GO:0009898">
    <property type="term" value="C:cytoplasmic side of plasma membrane"/>
    <property type="evidence" value="ECO:0007669"/>
    <property type="project" value="TreeGrafter"/>
</dbReference>
<dbReference type="GO" id="GO:0005829">
    <property type="term" value="C:cytosol"/>
    <property type="evidence" value="ECO:0007669"/>
    <property type="project" value="TreeGrafter"/>
</dbReference>
<sequence length="290" mass="32706">MKFDQATGLRNKLRALQGQKQARTIAVVSGKGGVGKSNITLNFSLELVRQGKNILIIDMDIGMGNIDILLGKQIEKTIVDMFQERCPIQSIIEQGPENLQYIAAGSSFTNIFSLDSSTKEFFFKQYQSLQAEYDYIFFDMGAGVTADSLSFILAADECFLVTTPEPTAITDGYSMIKHIIAHDKTLPISVIMNRTYSESQGRNMLDRFRKVTQQFLQVDIHLLGALPEDQTVMKAVIRQTPFVFLHERAAISKAMKRLVRTYLKQGAGEKIKTTNTSTFLNKLKRLWTER</sequence>
<evidence type="ECO:0000313" key="4">
    <source>
        <dbReference type="Proteomes" id="UP000036780"/>
    </source>
</evidence>
<keyword evidence="2" id="KW-0067">ATP-binding</keyword>
<dbReference type="InterPro" id="IPR027417">
    <property type="entry name" value="P-loop_NTPase"/>
</dbReference>
<accession>A0A0L0QPM7</accession>
<gene>
    <name evidence="3" type="ORF">AFK71_17510</name>
</gene>
<dbReference type="OrthoDB" id="9816297at2"/>
<dbReference type="InterPro" id="IPR025501">
    <property type="entry name" value="MinD_FleN"/>
</dbReference>
<dbReference type="RefSeq" id="WP_050352757.1">
    <property type="nucleotide sequence ID" value="NZ_BOSN01000001.1"/>
</dbReference>
<dbReference type="InterPro" id="IPR050625">
    <property type="entry name" value="ParA/MinD_ATPase"/>
</dbReference>
<dbReference type="InterPro" id="IPR033875">
    <property type="entry name" value="FlhG"/>
</dbReference>
<evidence type="ECO:0000256" key="1">
    <source>
        <dbReference type="ARBA" id="ARBA00022741"/>
    </source>
</evidence>
<dbReference type="GO" id="GO:0005524">
    <property type="term" value="F:ATP binding"/>
    <property type="evidence" value="ECO:0007669"/>
    <property type="project" value="UniProtKB-KW"/>
</dbReference>
<organism evidence="3 4">
    <name type="scientific">Virgibacillus pantothenticus</name>
    <dbReference type="NCBI Taxonomy" id="1473"/>
    <lineage>
        <taxon>Bacteria</taxon>
        <taxon>Bacillati</taxon>
        <taxon>Bacillota</taxon>
        <taxon>Bacilli</taxon>
        <taxon>Bacillales</taxon>
        <taxon>Bacillaceae</taxon>
        <taxon>Virgibacillus</taxon>
    </lineage>
</organism>
<protein>
    <submittedName>
        <fullName evidence="3">Cobyrinic acid a,c-diamide synthase</fullName>
    </submittedName>
</protein>
<dbReference type="InterPro" id="IPR033756">
    <property type="entry name" value="YlxH/NBP35"/>
</dbReference>
<dbReference type="Proteomes" id="UP000036780">
    <property type="component" value="Unassembled WGS sequence"/>
</dbReference>
<dbReference type="PANTHER" id="PTHR43384">
    <property type="entry name" value="SEPTUM SITE-DETERMINING PROTEIN MIND HOMOLOG, CHLOROPLASTIC-RELATED"/>
    <property type="match status" value="1"/>
</dbReference>
<dbReference type="EMBL" id="LGTO01000007">
    <property type="protein sequence ID" value="KNE20188.1"/>
    <property type="molecule type" value="Genomic_DNA"/>
</dbReference>
<dbReference type="CDD" id="cd02038">
    <property type="entry name" value="FlhG-like"/>
    <property type="match status" value="1"/>
</dbReference>
<evidence type="ECO:0000256" key="2">
    <source>
        <dbReference type="ARBA" id="ARBA00022840"/>
    </source>
</evidence>
<proteinExistence type="predicted"/>
<keyword evidence="1" id="KW-0547">Nucleotide-binding</keyword>
<dbReference type="PIRSF" id="PIRSF003092">
    <property type="entry name" value="MinD"/>
    <property type="match status" value="1"/>
</dbReference>
<dbReference type="PATRIC" id="fig|1473.5.peg.2223"/>
<dbReference type="AlphaFoldDB" id="A0A0L0QPM7"/>
<evidence type="ECO:0000313" key="3">
    <source>
        <dbReference type="EMBL" id="KNE20188.1"/>
    </source>
</evidence>
<comment type="caution">
    <text evidence="3">The sequence shown here is derived from an EMBL/GenBank/DDBJ whole genome shotgun (WGS) entry which is preliminary data.</text>
</comment>
<dbReference type="GeneID" id="66870678"/>
<dbReference type="SUPFAM" id="SSF52540">
    <property type="entry name" value="P-loop containing nucleoside triphosphate hydrolases"/>
    <property type="match status" value="1"/>
</dbReference>
<dbReference type="GO" id="GO:0016887">
    <property type="term" value="F:ATP hydrolysis activity"/>
    <property type="evidence" value="ECO:0007669"/>
    <property type="project" value="TreeGrafter"/>
</dbReference>
<dbReference type="PANTHER" id="PTHR43384:SF4">
    <property type="entry name" value="CELLULOSE BIOSYNTHESIS PROTEIN BCSQ-RELATED"/>
    <property type="match status" value="1"/>
</dbReference>